<evidence type="ECO:0000256" key="1">
    <source>
        <dbReference type="SAM" id="MobiDB-lite"/>
    </source>
</evidence>
<name>J3M6E2_ORYBR</name>
<organism evidence="2">
    <name type="scientific">Oryza brachyantha</name>
    <name type="common">malo sina</name>
    <dbReference type="NCBI Taxonomy" id="4533"/>
    <lineage>
        <taxon>Eukaryota</taxon>
        <taxon>Viridiplantae</taxon>
        <taxon>Streptophyta</taxon>
        <taxon>Embryophyta</taxon>
        <taxon>Tracheophyta</taxon>
        <taxon>Spermatophyta</taxon>
        <taxon>Magnoliopsida</taxon>
        <taxon>Liliopsida</taxon>
        <taxon>Poales</taxon>
        <taxon>Poaceae</taxon>
        <taxon>BOP clade</taxon>
        <taxon>Oryzoideae</taxon>
        <taxon>Oryzeae</taxon>
        <taxon>Oryzinae</taxon>
        <taxon>Oryza</taxon>
    </lineage>
</organism>
<dbReference type="Gramene" id="OB05G21660.1">
    <property type="protein sequence ID" value="OB05G21660.1"/>
    <property type="gene ID" value="OB05G21660"/>
</dbReference>
<feature type="region of interest" description="Disordered" evidence="1">
    <location>
        <begin position="33"/>
        <end position="55"/>
    </location>
</feature>
<dbReference type="Proteomes" id="UP000006038">
    <property type="component" value="Chromosome 5"/>
</dbReference>
<reference evidence="2" key="1">
    <citation type="journal article" date="2013" name="Nat. Commun.">
        <title>Whole-genome sequencing of Oryza brachyantha reveals mechanisms underlying Oryza genome evolution.</title>
        <authorList>
            <person name="Chen J."/>
            <person name="Huang Q."/>
            <person name="Gao D."/>
            <person name="Wang J."/>
            <person name="Lang Y."/>
            <person name="Liu T."/>
            <person name="Li B."/>
            <person name="Bai Z."/>
            <person name="Luis Goicoechea J."/>
            <person name="Liang C."/>
            <person name="Chen C."/>
            <person name="Zhang W."/>
            <person name="Sun S."/>
            <person name="Liao Y."/>
            <person name="Zhang X."/>
            <person name="Yang L."/>
            <person name="Song C."/>
            <person name="Wang M."/>
            <person name="Shi J."/>
            <person name="Liu G."/>
            <person name="Liu J."/>
            <person name="Zhou H."/>
            <person name="Zhou W."/>
            <person name="Yu Q."/>
            <person name="An N."/>
            <person name="Chen Y."/>
            <person name="Cai Q."/>
            <person name="Wang B."/>
            <person name="Liu B."/>
            <person name="Min J."/>
            <person name="Huang Y."/>
            <person name="Wu H."/>
            <person name="Li Z."/>
            <person name="Zhang Y."/>
            <person name="Yin Y."/>
            <person name="Song W."/>
            <person name="Jiang J."/>
            <person name="Jackson S.A."/>
            <person name="Wing R.A."/>
            <person name="Wang J."/>
            <person name="Chen M."/>
        </authorList>
    </citation>
    <scope>NUCLEOTIDE SEQUENCE [LARGE SCALE GENOMIC DNA]</scope>
    <source>
        <strain evidence="2">cv. IRGC 101232</strain>
    </source>
</reference>
<dbReference type="AlphaFoldDB" id="J3M6E2"/>
<accession>J3M6E2</accession>
<reference evidence="2" key="2">
    <citation type="submission" date="2013-04" db="UniProtKB">
        <authorList>
            <consortium name="EnsemblPlants"/>
        </authorList>
    </citation>
    <scope>IDENTIFICATION</scope>
</reference>
<dbReference type="EnsemblPlants" id="OB05G21660.1">
    <property type="protein sequence ID" value="OB05G21660.1"/>
    <property type="gene ID" value="OB05G21660"/>
</dbReference>
<protein>
    <submittedName>
        <fullName evidence="2">Uncharacterized protein</fullName>
    </submittedName>
</protein>
<evidence type="ECO:0000313" key="2">
    <source>
        <dbReference type="EnsemblPlants" id="OB05G21660.1"/>
    </source>
</evidence>
<dbReference type="HOGENOM" id="CLU_2761839_0_0_1"/>
<sequence length="70" mass="7757">MGQIQGALKPGFILFNTLLNSVRRRCHAKPNSIVKFGDNAPQTLPPAGKDREGRRGIGRLSSIAPIERWF</sequence>
<proteinExistence type="predicted"/>
<keyword evidence="3" id="KW-1185">Reference proteome</keyword>
<evidence type="ECO:0000313" key="3">
    <source>
        <dbReference type="Proteomes" id="UP000006038"/>
    </source>
</evidence>